<feature type="non-terminal residue" evidence="1">
    <location>
        <position position="163"/>
    </location>
</feature>
<feature type="non-terminal residue" evidence="1">
    <location>
        <position position="1"/>
    </location>
</feature>
<accession>A0ACC6ADL9</accession>
<evidence type="ECO:0000313" key="1">
    <source>
        <dbReference type="EMBL" id="MCM3738591.1"/>
    </source>
</evidence>
<protein>
    <submittedName>
        <fullName evidence="1">Cation:proton antiporter</fullName>
    </submittedName>
</protein>
<reference evidence="1" key="1">
    <citation type="submission" date="2022-05" db="EMBL/GenBank/DDBJ databases">
        <title>Comparative Genomics of Spacecraft Associated Microbes.</title>
        <authorList>
            <person name="Tran M.T."/>
            <person name="Wright A."/>
            <person name="Seuylemezian A."/>
            <person name="Eisen J."/>
            <person name="Coil D."/>
        </authorList>
    </citation>
    <scope>NUCLEOTIDE SEQUENCE</scope>
    <source>
        <strain evidence="1">FAIRING 10M-2.2</strain>
    </source>
</reference>
<keyword evidence="2" id="KW-1185">Reference proteome</keyword>
<comment type="caution">
    <text evidence="1">The sequence shown here is derived from an EMBL/GenBank/DDBJ whole genome shotgun (WGS) entry which is preliminary data.</text>
</comment>
<proteinExistence type="predicted"/>
<sequence>PGLPPINLDPELVLLVFLPPLLMDGAYFSVWEEFKRNVGGILMLAIGAVVFTTFAVGFAVHWVVPALPWAACFALGAIVSPPDAVAAKAVLERVALPRRLMVLLEGESLLNDAAGLVLFRFAVAAALTGAFSLEHAVVRFAELGLGGVVVGFVVGKLVVWFLK</sequence>
<name>A0ACC6ADL9_9BACI</name>
<gene>
    <name evidence="1" type="ORF">M3215_23230</name>
</gene>
<evidence type="ECO:0000313" key="2">
    <source>
        <dbReference type="Proteomes" id="UP001202289"/>
    </source>
</evidence>
<dbReference type="Proteomes" id="UP001202289">
    <property type="component" value="Unassembled WGS sequence"/>
</dbReference>
<dbReference type="EMBL" id="JAMBOP010000082">
    <property type="protein sequence ID" value="MCM3738591.1"/>
    <property type="molecule type" value="Genomic_DNA"/>
</dbReference>
<organism evidence="1 2">
    <name type="scientific">Bacillus cytotoxicus</name>
    <dbReference type="NCBI Taxonomy" id="580165"/>
    <lineage>
        <taxon>Bacteria</taxon>
        <taxon>Bacillati</taxon>
        <taxon>Bacillota</taxon>
        <taxon>Bacilli</taxon>
        <taxon>Bacillales</taxon>
        <taxon>Bacillaceae</taxon>
        <taxon>Bacillus</taxon>
        <taxon>Bacillus cereus group</taxon>
    </lineage>
</organism>